<feature type="domain" description="Nucleotidyl transferase" evidence="1">
    <location>
        <begin position="3"/>
        <end position="270"/>
    </location>
</feature>
<dbReference type="SUPFAM" id="SSF53448">
    <property type="entry name" value="Nucleotide-diphospho-sugar transferases"/>
    <property type="match status" value="1"/>
</dbReference>
<evidence type="ECO:0000259" key="1">
    <source>
        <dbReference type="Pfam" id="PF00483"/>
    </source>
</evidence>
<dbReference type="Pfam" id="PF01050">
    <property type="entry name" value="MannoseP_isomer"/>
    <property type="match status" value="1"/>
</dbReference>
<comment type="caution">
    <text evidence="3">The sequence shown here is derived from an EMBL/GenBank/DDBJ whole genome shotgun (WGS) entry which is preliminary data.</text>
</comment>
<dbReference type="InterPro" id="IPR011051">
    <property type="entry name" value="RmlC_Cupin_sf"/>
</dbReference>
<keyword evidence="3" id="KW-0548">Nucleotidyltransferase</keyword>
<dbReference type="PANTHER" id="PTHR46390">
    <property type="entry name" value="MANNOSE-1-PHOSPHATE GUANYLYLTRANSFERASE"/>
    <property type="match status" value="1"/>
</dbReference>
<dbReference type="InterPro" id="IPR029044">
    <property type="entry name" value="Nucleotide-diphossugar_trans"/>
</dbReference>
<dbReference type="InterPro" id="IPR051161">
    <property type="entry name" value="Mannose-6P_isomerase_type2"/>
</dbReference>
<reference evidence="3 4" key="1">
    <citation type="submission" date="2021-03" db="EMBL/GenBank/DDBJ databases">
        <title>Genomic Encyclopedia of Type Strains, Phase IV (KMG-IV): sequencing the most valuable type-strain genomes for metagenomic binning, comparative biology and taxonomic classification.</title>
        <authorList>
            <person name="Goeker M."/>
        </authorList>
    </citation>
    <scope>NUCLEOTIDE SEQUENCE [LARGE SCALE GENOMIC DNA]</scope>
    <source>
        <strain evidence="3 4">DSM 23491</strain>
    </source>
</reference>
<dbReference type="InterPro" id="IPR001538">
    <property type="entry name" value="Man6P_isomerase-2_C"/>
</dbReference>
<keyword evidence="3" id="KW-0808">Transferase</keyword>
<dbReference type="PANTHER" id="PTHR46390:SF1">
    <property type="entry name" value="MANNOSE-1-PHOSPHATE GUANYLYLTRANSFERASE"/>
    <property type="match status" value="1"/>
</dbReference>
<proteinExistence type="predicted"/>
<dbReference type="EMBL" id="JAGGKP010000005">
    <property type="protein sequence ID" value="MBP1937389.1"/>
    <property type="molecule type" value="Genomic_DNA"/>
</dbReference>
<sequence length="457" mass="52216">MKIILLSGGSGKRLWPLSNDLRSKQFLKVLRNDCGEMESMVQRVWRQLENVGLAQSAYVATGKTQVEMIHSQLSDQVPIIIEPERRDTFPAIALAASYLYSMADIDLDQTIAVLPVDSYVEDEFFIKIRELETILNQSGADLALVGVKPTYPSEKYGYIIPYMNDELETNLNYSKVKTFKEKPSEDEAQQYIEQHALWNCGVFAFKLGYLIELLIDRKLPLQYEEMTKQYGKLEKISFDYEVIEKTDRVVALPYEGHWKDLGTWNTLTEEIASNVIGKGMISEDSKDTHLINELDIPVAILGLPHVVVASSPDGILVVDKSSSPKLKDFIKDMEQRPMYEERRWGYYRVLDYQKFDDGHEVLTKRICIRAGKNSSYQYHLHRDEFWTITAGLGEMIMDDRLLSVKAGDVIKIPAGTLHSIRAMNDMELIEVQTGSEIVEEDVVILTVDWTQIIHSVS</sequence>
<dbReference type="GO" id="GO:0004475">
    <property type="term" value="F:mannose-1-phosphate guanylyltransferase (GTP) activity"/>
    <property type="evidence" value="ECO:0007669"/>
    <property type="project" value="UniProtKB-EC"/>
</dbReference>
<dbReference type="CDD" id="cd02213">
    <property type="entry name" value="cupin_PMI_typeII_C"/>
    <property type="match status" value="1"/>
</dbReference>
<dbReference type="EC" id="2.7.7.13" evidence="3"/>
<dbReference type="Gene3D" id="2.60.120.10">
    <property type="entry name" value="Jelly Rolls"/>
    <property type="match status" value="1"/>
</dbReference>
<keyword evidence="4" id="KW-1185">Reference proteome</keyword>
<organism evidence="3 4">
    <name type="scientific">Paenibacillus sediminis</name>
    <dbReference type="NCBI Taxonomy" id="664909"/>
    <lineage>
        <taxon>Bacteria</taxon>
        <taxon>Bacillati</taxon>
        <taxon>Bacillota</taxon>
        <taxon>Bacilli</taxon>
        <taxon>Bacillales</taxon>
        <taxon>Paenibacillaceae</taxon>
        <taxon>Paenibacillus</taxon>
    </lineage>
</organism>
<name>A0ABS4H4D0_9BACL</name>
<feature type="domain" description="Mannose-6-phosphate isomerase type II C-terminal" evidence="2">
    <location>
        <begin position="342"/>
        <end position="444"/>
    </location>
</feature>
<evidence type="ECO:0000313" key="4">
    <source>
        <dbReference type="Proteomes" id="UP001519273"/>
    </source>
</evidence>
<gene>
    <name evidence="3" type="ORF">J2Z20_002284</name>
</gene>
<evidence type="ECO:0000313" key="3">
    <source>
        <dbReference type="EMBL" id="MBP1937389.1"/>
    </source>
</evidence>
<dbReference type="InterPro" id="IPR005835">
    <property type="entry name" value="NTP_transferase_dom"/>
</dbReference>
<dbReference type="RefSeq" id="WP_209849777.1">
    <property type="nucleotide sequence ID" value="NZ_CBCRVE010000005.1"/>
</dbReference>
<dbReference type="Gene3D" id="3.90.550.10">
    <property type="entry name" value="Spore Coat Polysaccharide Biosynthesis Protein SpsA, Chain A"/>
    <property type="match status" value="1"/>
</dbReference>
<dbReference type="Pfam" id="PF00483">
    <property type="entry name" value="NTP_transferase"/>
    <property type="match status" value="1"/>
</dbReference>
<accession>A0ABS4H4D0</accession>
<protein>
    <submittedName>
        <fullName evidence="3">Mannose-1-phosphate guanylyltransferase</fullName>
        <ecNumber evidence="3">2.7.7.13</ecNumber>
    </submittedName>
</protein>
<dbReference type="InterPro" id="IPR014710">
    <property type="entry name" value="RmlC-like_jellyroll"/>
</dbReference>
<dbReference type="Proteomes" id="UP001519273">
    <property type="component" value="Unassembled WGS sequence"/>
</dbReference>
<dbReference type="SUPFAM" id="SSF51182">
    <property type="entry name" value="RmlC-like cupins"/>
    <property type="match status" value="1"/>
</dbReference>
<evidence type="ECO:0000259" key="2">
    <source>
        <dbReference type="Pfam" id="PF01050"/>
    </source>
</evidence>